<dbReference type="SUPFAM" id="SSF51412">
    <property type="entry name" value="Inosine monophosphate dehydrogenase (IMPDH)"/>
    <property type="match status" value="1"/>
</dbReference>
<dbReference type="GO" id="GO:0004497">
    <property type="term" value="F:monooxygenase activity"/>
    <property type="evidence" value="ECO:0007669"/>
    <property type="project" value="UniProtKB-KW"/>
</dbReference>
<dbReference type="RefSeq" id="WP_259860997.1">
    <property type="nucleotide sequence ID" value="NZ_BAAAST010000116.1"/>
</dbReference>
<sequence length="51" mass="4863">MALSTRFTELFGVRHPIALAPMGGSAGGALAAAVSRGGGFGMLGAGTGSAR</sequence>
<evidence type="ECO:0000313" key="1">
    <source>
        <dbReference type="EMBL" id="UWP83217.1"/>
    </source>
</evidence>
<evidence type="ECO:0000313" key="2">
    <source>
        <dbReference type="Proteomes" id="UP001059617"/>
    </source>
</evidence>
<accession>A0ABY5W110</accession>
<reference evidence="1" key="2">
    <citation type="submission" date="2022-09" db="EMBL/GenBank/DDBJ databases">
        <title>Biosynthetic gene clusters of Dactylosporangioum fulvum.</title>
        <authorList>
            <person name="Caradec T."/>
        </authorList>
    </citation>
    <scope>NUCLEOTIDE SEQUENCE</scope>
    <source>
        <strain evidence="1">NRRL B-16292</strain>
    </source>
</reference>
<proteinExistence type="predicted"/>
<keyword evidence="1" id="KW-0560">Oxidoreductase</keyword>
<name>A0ABY5W110_9ACTN</name>
<dbReference type="Pfam" id="PF03060">
    <property type="entry name" value="NMO"/>
    <property type="match status" value="1"/>
</dbReference>
<gene>
    <name evidence="1" type="ORF">Dfulv_02605</name>
</gene>
<dbReference type="InterPro" id="IPR013785">
    <property type="entry name" value="Aldolase_TIM"/>
</dbReference>
<keyword evidence="2" id="KW-1185">Reference proteome</keyword>
<organism evidence="1 2">
    <name type="scientific">Dactylosporangium fulvum</name>
    <dbReference type="NCBI Taxonomy" id="53359"/>
    <lineage>
        <taxon>Bacteria</taxon>
        <taxon>Bacillati</taxon>
        <taxon>Actinomycetota</taxon>
        <taxon>Actinomycetes</taxon>
        <taxon>Micromonosporales</taxon>
        <taxon>Micromonosporaceae</taxon>
        <taxon>Dactylosporangium</taxon>
    </lineage>
</organism>
<dbReference type="Gene3D" id="3.20.20.70">
    <property type="entry name" value="Aldolase class I"/>
    <property type="match status" value="1"/>
</dbReference>
<reference evidence="1" key="1">
    <citation type="submission" date="2021-04" db="EMBL/GenBank/DDBJ databases">
        <authorList>
            <person name="Hartkoorn R.C."/>
            <person name="Beaudoing E."/>
            <person name="Hot D."/>
        </authorList>
    </citation>
    <scope>NUCLEOTIDE SEQUENCE</scope>
    <source>
        <strain evidence="1">NRRL B-16292</strain>
    </source>
</reference>
<protein>
    <submittedName>
        <fullName evidence="1">Nitronate monooxygenase</fullName>
    </submittedName>
</protein>
<dbReference type="Proteomes" id="UP001059617">
    <property type="component" value="Chromosome"/>
</dbReference>
<dbReference type="EMBL" id="CP073720">
    <property type="protein sequence ID" value="UWP83217.1"/>
    <property type="molecule type" value="Genomic_DNA"/>
</dbReference>
<keyword evidence="1" id="KW-0503">Monooxygenase</keyword>